<evidence type="ECO:0000313" key="2">
    <source>
        <dbReference type="Proteomes" id="UP000768646"/>
    </source>
</evidence>
<evidence type="ECO:0000313" key="1">
    <source>
        <dbReference type="EMBL" id="KAG4304632.1"/>
    </source>
</evidence>
<sequence length="600" mass="70344">MDSLFLKSSQILSHSYTDIEIKELFKTISQIGFKNEELSKKEFKVNNVSNIISINTKILEEFKKIITEFERLKNNISIMESSMNEIEKDIDLINLKSTYLLGQITTIYNKKILINTKQDLLKSFNHHFMIKEEDVMSLTSLLKPINENFFEVFFKFKQIYSNCQKFIEIMEKINKYLNMGVEKLYYIIHQKIKLEQYKSHEVNNIIKKALYILFEKPELFEECMRIISEKRQSLLSSSFQQILMFKDPSISIHPVGRIEYDPLQYTGDILAWLYQTVIDEKEFFENLFGVNTNSESVKIIDEKFLSFCSLKYKDINNVIFKMIDDNILGICKIFKMKVESIILKIENIVIYKIANIIQFYQFTLQRILQNNSLLLNILDNTKEDIINVFSQNIQKKICHIKENSLLTNTQLSAPPFLLNAISELKIINESFKITYNSSESPEKHFGTILEIALDPYCDLCYDISDKLEEPYKSIFLINCWELCEENISHFNFINSRLQKFQDDINNLLKKVESNQLDYFLNSSGLNNLIDILESNKKNSLQKSFNTILVEISKNLEIFLPFAITNALNRIKYLKISNATKITNNAAKIFVKKISDLININ</sequence>
<organism evidence="1 2">
    <name type="scientific">Pneumocystis oryctolagi</name>
    <dbReference type="NCBI Taxonomy" id="42067"/>
    <lineage>
        <taxon>Eukaryota</taxon>
        <taxon>Fungi</taxon>
        <taxon>Dikarya</taxon>
        <taxon>Ascomycota</taxon>
        <taxon>Taphrinomycotina</taxon>
        <taxon>Pneumocystomycetes</taxon>
        <taxon>Pneumocystaceae</taxon>
        <taxon>Pneumocystis</taxon>
    </lineage>
</organism>
<name>A0ACB7CDR6_9ASCO</name>
<comment type="caution">
    <text evidence="1">The sequence shown here is derived from an EMBL/GenBank/DDBJ whole genome shotgun (WGS) entry which is preliminary data.</text>
</comment>
<keyword evidence="2" id="KW-1185">Reference proteome</keyword>
<protein>
    <submittedName>
        <fullName evidence="1">Uncharacterized protein</fullName>
    </submittedName>
</protein>
<gene>
    <name evidence="1" type="ORF">PORY_002025</name>
</gene>
<dbReference type="EMBL" id="JABTEG010000007">
    <property type="protein sequence ID" value="KAG4304632.1"/>
    <property type="molecule type" value="Genomic_DNA"/>
</dbReference>
<accession>A0ACB7CDR6</accession>
<reference evidence="1 2" key="1">
    <citation type="journal article" date="2021" name="Commun. Biol.">
        <title>Genomic insights into the host specific adaptation of the Pneumocystis genus.</title>
        <authorList>
            <person name="Cisse O.H."/>
            <person name="Ma L."/>
            <person name="Dekker J.P."/>
            <person name="Khil P.P."/>
            <person name="Youn J.-H."/>
            <person name="Brenchley J.M."/>
            <person name="Blair R."/>
            <person name="Pahar B."/>
            <person name="Chabe M."/>
            <person name="Van Rompay K.K.A."/>
            <person name="Keesler R."/>
            <person name="Sukura A."/>
            <person name="Hirsch V."/>
            <person name="Kutty G."/>
            <person name="Liu Y."/>
            <person name="Peng L."/>
            <person name="Chen J."/>
            <person name="Song J."/>
            <person name="Weissenbacher-Lang C."/>
            <person name="Xu J."/>
            <person name="Upham N.S."/>
            <person name="Stajich J.E."/>
            <person name="Cuomo C.A."/>
            <person name="Cushion M.T."/>
            <person name="Kovacs J.A."/>
        </authorList>
    </citation>
    <scope>NUCLEOTIDE SEQUENCE [LARGE SCALE GENOMIC DNA]</scope>
    <source>
        <strain evidence="1 2">RABM</strain>
    </source>
</reference>
<proteinExistence type="predicted"/>
<dbReference type="Proteomes" id="UP000768646">
    <property type="component" value="Unassembled WGS sequence"/>
</dbReference>